<feature type="compositionally biased region" description="Polar residues" evidence="9">
    <location>
        <begin position="471"/>
        <end position="482"/>
    </location>
</feature>
<dbReference type="Pfam" id="PF25764">
    <property type="entry name" value="KIF21A_4th"/>
    <property type="match status" value="1"/>
</dbReference>
<evidence type="ECO:0000313" key="11">
    <source>
        <dbReference type="EMBL" id="MBN3323646.1"/>
    </source>
</evidence>
<dbReference type="PROSITE" id="PS50067">
    <property type="entry name" value="KINESIN_MOTOR_2"/>
    <property type="match status" value="1"/>
</dbReference>
<feature type="compositionally biased region" description="Basic and acidic residues" evidence="9">
    <location>
        <begin position="1167"/>
        <end position="1179"/>
    </location>
</feature>
<keyword evidence="2" id="KW-0963">Cytoplasm</keyword>
<evidence type="ECO:0000256" key="2">
    <source>
        <dbReference type="ARBA" id="ARBA00022490"/>
    </source>
</evidence>
<sequence>MTREDEKVILVRVALRCRPLVPKEINEGCQSCLTFVPGEPQVIVGNDKAFTYDYVFDPVTEQEEVFNATVSPLLTGLFKGYNATVLAYGQTGSGKTFSMGGTYTSAQENEPTVGVIPRVIKRIFQEKEKRQGSEFVLSVSYLEIYNEEILDLLCNSKEKPTISIREDPKEGIKVNPCLWKLMLFKKSDSITSKLHLVDLAGSERQKKTKAEGDRLKEGININRGLLSLGNVISALGDESKKGSFVPYRDSKLTRLLQDSLGGNSHTLMIACVSPADSNMEETINTLRYADRARKIKNKPIVNIDPRAAELQHLKQQVQELQVMLLHARGGVAPVLSGPEPAGNVKEILEKNRCLQEENNKLSRELSEAVGQTAQMFERIIMTEHANEKLQTKLEELRQHAACKIDLQRVVETLEDQELKENIEVIRSLQQVIAQLQDESAGIAASIEAIATQECSSPSENEKQGPSEEAQSKSPTDCSTSIQKADDKRSSEAFTTQHALRQAQMSKELIELNKVLALKEAFVKKMCQNDSHLEPIQTEYQENIKSLQADVGFLQKEKEDLILALHSAKKDTNQAKLSEQRRKRLQELESQLSDLKKKLLEQSKLLKLKESSVRNVAKLNQEIQAMKAQRVQLMRQMKEDSEKFRQWKQKKDKEVMQLKEKDRKRQYEMLKLERDFQKQASVLRRKTEEAMKAQRVQLMRQMKEDSEKFRQWKQKKDKEVMQLKEKDRKRQYEMLKLERDFQKQASVLRRKTEEAAAANKRLKDALLKRSEAAEKRKENQHRGMEGMAGRVKSWLQNEVEVLVSTEEARRHLRDLLEDRKILAEEISQLKQQMEAGERPAAKVRRRTFTTAELANQSELEASLGKQVENLETEMALRSAQIADLQQKVLDADHEERVKQRWETITTILEAKCALKFLMGELVSAKVSTSKLESDLKQEKTNYTDLQRALCDERKVMSDMQMEHQSHLIELEQAHQEKVLYLLSQLQNKSKVAEEKEEESAREKELLQRLKFQEEEIEKMKELSEKNQKLMEENELYKQKFALLQVTSGKKMTSKVTVADQSPDSSFEYVPPKPKVRRFTTAKAATLAPPVNLEDLVCFSDSEEDENDEWVPEKPPTKNIKKNAGCSCKGRCGNKLCGCRKGQVNCGENCQCDPQKCRNMETASTDNDTTEKEDTSRDSESSFKPQDPTAISPGDSTFFRPPSITPTKKVLMEIGDMGQLVPNLKLERKPPAGEEDDIDRSTASILKKKKRVLSTNSSFFSGCTPIREEF</sequence>
<keyword evidence="4 7" id="KW-0067">ATP-binding</keyword>
<evidence type="ECO:0000256" key="1">
    <source>
        <dbReference type="ARBA" id="ARBA00004245"/>
    </source>
</evidence>
<dbReference type="Gene3D" id="3.40.850.10">
    <property type="entry name" value="Kinesin motor domain"/>
    <property type="match status" value="2"/>
</dbReference>
<dbReference type="GO" id="GO:0007018">
    <property type="term" value="P:microtubule-based movement"/>
    <property type="evidence" value="ECO:0007669"/>
    <property type="project" value="InterPro"/>
</dbReference>
<dbReference type="GO" id="GO:0051231">
    <property type="term" value="P:spindle elongation"/>
    <property type="evidence" value="ECO:0007669"/>
    <property type="project" value="TreeGrafter"/>
</dbReference>
<accession>A0A8J7P392</accession>
<dbReference type="Pfam" id="PF00225">
    <property type="entry name" value="Kinesin"/>
    <property type="match status" value="2"/>
</dbReference>
<dbReference type="Proteomes" id="UP000736164">
    <property type="component" value="Unassembled WGS sequence"/>
</dbReference>
<keyword evidence="3 7" id="KW-0547">Nucleotide-binding</keyword>
<comment type="caution">
    <text evidence="11">The sequence shown here is derived from an EMBL/GenBank/DDBJ whole genome shotgun (WGS) entry which is preliminary data.</text>
</comment>
<dbReference type="GO" id="GO:0005875">
    <property type="term" value="C:microtubule associated complex"/>
    <property type="evidence" value="ECO:0007669"/>
    <property type="project" value="TreeGrafter"/>
</dbReference>
<feature type="coiled-coil region" evidence="8">
    <location>
        <begin position="981"/>
        <end position="1038"/>
    </location>
</feature>
<dbReference type="PANTHER" id="PTHR47969">
    <property type="entry name" value="CHROMOSOME-ASSOCIATED KINESIN KIF4A-RELATED"/>
    <property type="match status" value="1"/>
</dbReference>
<dbReference type="SUPFAM" id="SSF52540">
    <property type="entry name" value="P-loop containing nucleoside triphosphate hydrolases"/>
    <property type="match status" value="1"/>
</dbReference>
<keyword evidence="5 8" id="KW-0175">Coiled coil</keyword>
<dbReference type="AlphaFoldDB" id="A0A8J7P392"/>
<evidence type="ECO:0000256" key="7">
    <source>
        <dbReference type="PROSITE-ProRule" id="PRU00283"/>
    </source>
</evidence>
<feature type="region of interest" description="Disordered" evidence="9">
    <location>
        <begin position="1156"/>
        <end position="1202"/>
    </location>
</feature>
<feature type="non-terminal residue" evidence="11">
    <location>
        <position position="1"/>
    </location>
</feature>
<dbReference type="InterPro" id="IPR033467">
    <property type="entry name" value="Tesmin/TSO1-like_CXC"/>
</dbReference>
<feature type="binding site" evidence="7">
    <location>
        <begin position="89"/>
        <end position="96"/>
    </location>
    <ligand>
        <name>ATP</name>
        <dbReference type="ChEBI" id="CHEBI:30616"/>
    </ligand>
</feature>
<dbReference type="GO" id="GO:0007052">
    <property type="term" value="P:mitotic spindle organization"/>
    <property type="evidence" value="ECO:0007669"/>
    <property type="project" value="TreeGrafter"/>
</dbReference>
<evidence type="ECO:0000256" key="5">
    <source>
        <dbReference type="ARBA" id="ARBA00023054"/>
    </source>
</evidence>
<dbReference type="GO" id="GO:0005524">
    <property type="term" value="F:ATP binding"/>
    <property type="evidence" value="ECO:0007669"/>
    <property type="project" value="UniProtKB-UniRule"/>
</dbReference>
<gene>
    <name evidence="11" type="primary">Kif4</name>
    <name evidence="11" type="ORF">GTO95_0017379</name>
</gene>
<comment type="similarity">
    <text evidence="7">Belongs to the TRAFAC class myosin-kinesin ATPase superfamily. Kinesin family.</text>
</comment>
<evidence type="ECO:0000256" key="4">
    <source>
        <dbReference type="ARBA" id="ARBA00022840"/>
    </source>
</evidence>
<dbReference type="InterPro" id="IPR001752">
    <property type="entry name" value="Kinesin_motor_dom"/>
</dbReference>
<protein>
    <submittedName>
        <fullName evidence="11">KIF4 protein</fullName>
    </submittedName>
</protein>
<evidence type="ECO:0000256" key="8">
    <source>
        <dbReference type="SAM" id="Coils"/>
    </source>
</evidence>
<dbReference type="InterPro" id="IPR019821">
    <property type="entry name" value="Kinesin_motor_CS"/>
</dbReference>
<proteinExistence type="inferred from homology"/>
<keyword evidence="7" id="KW-0505">Motor protein</keyword>
<feature type="region of interest" description="Disordered" evidence="9">
    <location>
        <begin position="453"/>
        <end position="494"/>
    </location>
</feature>
<dbReference type="InterPro" id="IPR036961">
    <property type="entry name" value="Kinesin_motor_dom_sf"/>
</dbReference>
<dbReference type="EMBL" id="JAAWVO010066190">
    <property type="protein sequence ID" value="MBN3323646.1"/>
    <property type="molecule type" value="Genomic_DNA"/>
</dbReference>
<evidence type="ECO:0000256" key="9">
    <source>
        <dbReference type="SAM" id="MobiDB-lite"/>
    </source>
</evidence>
<dbReference type="PANTHER" id="PTHR47969:SF15">
    <property type="entry name" value="CHROMOSOME-ASSOCIATED KINESIN KIF4A-RELATED"/>
    <property type="match status" value="1"/>
</dbReference>
<feature type="coiled-coil region" evidence="8">
    <location>
        <begin position="344"/>
        <end position="438"/>
    </location>
</feature>
<keyword evidence="6" id="KW-0206">Cytoskeleton</keyword>
<evidence type="ECO:0000259" key="10">
    <source>
        <dbReference type="PROSITE" id="PS50067"/>
    </source>
</evidence>
<feature type="coiled-coil region" evidence="8">
    <location>
        <begin position="747"/>
        <end position="774"/>
    </location>
</feature>
<evidence type="ECO:0000313" key="12">
    <source>
        <dbReference type="Proteomes" id="UP000736164"/>
    </source>
</evidence>
<dbReference type="GO" id="GO:0008017">
    <property type="term" value="F:microtubule binding"/>
    <property type="evidence" value="ECO:0007669"/>
    <property type="project" value="InterPro"/>
</dbReference>
<dbReference type="SMART" id="SM00129">
    <property type="entry name" value="KISc"/>
    <property type="match status" value="1"/>
</dbReference>
<dbReference type="InterPro" id="IPR027640">
    <property type="entry name" value="Kinesin-like_fam"/>
</dbReference>
<feature type="domain" description="Kinesin motor" evidence="10">
    <location>
        <begin position="10"/>
        <end position="295"/>
    </location>
</feature>
<name>A0A8J7P392_ATRSP</name>
<reference evidence="11" key="1">
    <citation type="journal article" date="2021" name="Cell">
        <title>Tracing the genetic footprints of vertebrate landing in non-teleost ray-finned fishes.</title>
        <authorList>
            <person name="Bi X."/>
            <person name="Wang K."/>
            <person name="Yang L."/>
            <person name="Pan H."/>
            <person name="Jiang H."/>
            <person name="Wei Q."/>
            <person name="Fang M."/>
            <person name="Yu H."/>
            <person name="Zhu C."/>
            <person name="Cai Y."/>
            <person name="He Y."/>
            <person name="Gan X."/>
            <person name="Zeng H."/>
            <person name="Yu D."/>
            <person name="Zhu Y."/>
            <person name="Jiang H."/>
            <person name="Qiu Q."/>
            <person name="Yang H."/>
            <person name="Zhang Y.E."/>
            <person name="Wang W."/>
            <person name="Zhu M."/>
            <person name="He S."/>
            <person name="Zhang G."/>
        </authorList>
    </citation>
    <scope>NUCLEOTIDE SEQUENCE</scope>
    <source>
        <strain evidence="11">Allg_001</strain>
    </source>
</reference>
<keyword evidence="12" id="KW-1185">Reference proteome</keyword>
<organism evidence="11 12">
    <name type="scientific">Atractosteus spatula</name>
    <name type="common">Alligator gar</name>
    <name type="synonym">Lepisosteus spatula</name>
    <dbReference type="NCBI Taxonomy" id="7917"/>
    <lineage>
        <taxon>Eukaryota</taxon>
        <taxon>Metazoa</taxon>
        <taxon>Chordata</taxon>
        <taxon>Craniata</taxon>
        <taxon>Vertebrata</taxon>
        <taxon>Euteleostomi</taxon>
        <taxon>Actinopterygii</taxon>
        <taxon>Neopterygii</taxon>
        <taxon>Holostei</taxon>
        <taxon>Semionotiformes</taxon>
        <taxon>Lepisosteidae</taxon>
        <taxon>Atractosteus</taxon>
    </lineage>
</organism>
<evidence type="ECO:0000256" key="6">
    <source>
        <dbReference type="ARBA" id="ARBA00023212"/>
    </source>
</evidence>
<dbReference type="SMART" id="SM01114">
    <property type="entry name" value="CXC"/>
    <property type="match status" value="1"/>
</dbReference>
<comment type="subcellular location">
    <subcellularLocation>
        <location evidence="1">Cytoplasm</location>
        <location evidence="1">Cytoskeleton</location>
    </subcellularLocation>
</comment>
<feature type="non-terminal residue" evidence="11">
    <location>
        <position position="1268"/>
    </location>
</feature>
<dbReference type="CDD" id="cd01372">
    <property type="entry name" value="KISc_KIF4"/>
    <property type="match status" value="1"/>
</dbReference>
<evidence type="ECO:0000256" key="3">
    <source>
        <dbReference type="ARBA" id="ARBA00022741"/>
    </source>
</evidence>
<dbReference type="InterPro" id="IPR027417">
    <property type="entry name" value="P-loop_NTPase"/>
</dbReference>
<feature type="coiled-coil region" evidence="8">
    <location>
        <begin position="804"/>
        <end position="886"/>
    </location>
</feature>
<dbReference type="GO" id="GO:0003777">
    <property type="term" value="F:microtubule motor activity"/>
    <property type="evidence" value="ECO:0007669"/>
    <property type="project" value="InterPro"/>
</dbReference>
<feature type="coiled-coil region" evidence="8">
    <location>
        <begin position="536"/>
        <end position="642"/>
    </location>
</feature>
<dbReference type="PRINTS" id="PR00380">
    <property type="entry name" value="KINESINHEAVY"/>
</dbReference>
<dbReference type="PROSITE" id="PS00411">
    <property type="entry name" value="KINESIN_MOTOR_1"/>
    <property type="match status" value="1"/>
</dbReference>